<name>A0A6B0V0M9_IXORI</name>
<accession>A0A6B0V0M9</accession>
<sequence length="193" mass="19948">MPLSRALEISRMEVLLSAVLSSSPSSAAVVVLGCGDVPDWLRGTTGGFDWLEDEEEDLRNLLVVLGGSLAEGFKAGFVGTVGLEACCCCGCWGSAASSGVLGGATTGGEGGVVFLPSPPSPLDRRRDSGRLAPILGLTFPPPVSFSHSFLRLLMLPELCLLSSSAVLPDCSCVGDPSRSSSRFLLSSATGFFF</sequence>
<proteinExistence type="predicted"/>
<dbReference type="PROSITE" id="PS51257">
    <property type="entry name" value="PROKAR_LIPOPROTEIN"/>
    <property type="match status" value="1"/>
</dbReference>
<dbReference type="EMBL" id="GIFC01013624">
    <property type="protein sequence ID" value="MXU95707.1"/>
    <property type="molecule type" value="Transcribed_RNA"/>
</dbReference>
<organism evidence="1">
    <name type="scientific">Ixodes ricinus</name>
    <name type="common">Common tick</name>
    <name type="synonym">Acarus ricinus</name>
    <dbReference type="NCBI Taxonomy" id="34613"/>
    <lineage>
        <taxon>Eukaryota</taxon>
        <taxon>Metazoa</taxon>
        <taxon>Ecdysozoa</taxon>
        <taxon>Arthropoda</taxon>
        <taxon>Chelicerata</taxon>
        <taxon>Arachnida</taxon>
        <taxon>Acari</taxon>
        <taxon>Parasitiformes</taxon>
        <taxon>Ixodida</taxon>
        <taxon>Ixodoidea</taxon>
        <taxon>Ixodidae</taxon>
        <taxon>Ixodinae</taxon>
        <taxon>Ixodes</taxon>
    </lineage>
</organism>
<dbReference type="AlphaFoldDB" id="A0A6B0V0M9"/>
<reference evidence="1" key="1">
    <citation type="submission" date="2019-12" db="EMBL/GenBank/DDBJ databases">
        <title>An insight into the sialome of adult female Ixodes ricinus ticks feeding for 6 days.</title>
        <authorList>
            <person name="Perner J."/>
            <person name="Ribeiro J.M.C."/>
        </authorList>
    </citation>
    <scope>NUCLEOTIDE SEQUENCE</scope>
    <source>
        <strain evidence="1">Semi-engorged</strain>
        <tissue evidence="1">Salivary glands</tissue>
    </source>
</reference>
<protein>
    <submittedName>
        <fullName evidence="1">Putative secreted protein</fullName>
    </submittedName>
</protein>
<evidence type="ECO:0000313" key="1">
    <source>
        <dbReference type="EMBL" id="MXU95707.1"/>
    </source>
</evidence>